<sequence length="86" mass="9908">MCDFESLHYALKDELLNLYKEADTPKPRIKITSLRSGKLCGLANLAKIILYFEREGYVMVLNKDDSHTEWEIQIEPGILDLLFGYG</sequence>
<comment type="caution">
    <text evidence="1">The sequence shown here is derived from an EMBL/GenBank/DDBJ whole genome shotgun (WGS) entry which is preliminary data.</text>
</comment>
<reference evidence="1" key="1">
    <citation type="journal article" date="2020" name="mSystems">
        <title>Genome- and Community-Level Interaction Insights into Carbon Utilization and Element Cycling Functions of Hydrothermarchaeota in Hydrothermal Sediment.</title>
        <authorList>
            <person name="Zhou Z."/>
            <person name="Liu Y."/>
            <person name="Xu W."/>
            <person name="Pan J."/>
            <person name="Luo Z.H."/>
            <person name="Li M."/>
        </authorList>
    </citation>
    <scope>NUCLEOTIDE SEQUENCE [LARGE SCALE GENOMIC DNA]</scope>
    <source>
        <strain evidence="1">SpSt-132</strain>
    </source>
</reference>
<organism evidence="1">
    <name type="scientific">Hydrogenobacter sp</name>
    <dbReference type="NCBI Taxonomy" id="2152829"/>
    <lineage>
        <taxon>Bacteria</taxon>
        <taxon>Pseudomonadati</taxon>
        <taxon>Aquificota</taxon>
        <taxon>Aquificia</taxon>
        <taxon>Aquificales</taxon>
        <taxon>Aquificaceae</taxon>
        <taxon>Hydrogenobacter</taxon>
    </lineage>
</organism>
<accession>A0A7C2YW03</accession>
<gene>
    <name evidence="1" type="ORF">ENO47_04475</name>
</gene>
<protein>
    <submittedName>
        <fullName evidence="1">Uncharacterized protein</fullName>
    </submittedName>
</protein>
<dbReference type="AlphaFoldDB" id="A0A7C2YW03"/>
<proteinExistence type="predicted"/>
<evidence type="ECO:0000313" key="1">
    <source>
        <dbReference type="EMBL" id="HEW45911.1"/>
    </source>
</evidence>
<dbReference type="EMBL" id="DSFP01000035">
    <property type="protein sequence ID" value="HEW45911.1"/>
    <property type="molecule type" value="Genomic_DNA"/>
</dbReference>
<name>A0A7C2YW03_9AQUI</name>